<evidence type="ECO:0000313" key="1">
    <source>
        <dbReference type="EMBL" id="AUS04452.1"/>
    </source>
</evidence>
<protein>
    <recommendedName>
        <fullName evidence="3">Pentapeptide repeat-containing protein</fullName>
    </recommendedName>
</protein>
<keyword evidence="2" id="KW-1185">Reference proteome</keyword>
<gene>
    <name evidence="1" type="ORF">C1A40_02730</name>
</gene>
<dbReference type="InterPro" id="IPR052949">
    <property type="entry name" value="PA_immunity-related"/>
</dbReference>
<reference evidence="2" key="1">
    <citation type="submission" date="2018-01" db="EMBL/GenBank/DDBJ databases">
        <title>Complete genome of Tamlana sp. UJ94.</title>
        <authorList>
            <person name="Jung J."/>
            <person name="Chung D."/>
            <person name="Bae S.S."/>
            <person name="Baek K."/>
        </authorList>
    </citation>
    <scope>NUCLEOTIDE SEQUENCE [LARGE SCALE GENOMIC DNA]</scope>
    <source>
        <strain evidence="2">UJ94</strain>
    </source>
</reference>
<sequence length="186" mass="21299">MVEDQTFNQQDFTENRLPHGDYEYCTFINCNFSKSFLNGINFLECEFIDCNLSSANITNTAFQDVKFQDCKMLGLHFETCNDFGFSVHFLNGILNHTSFYQVDLKTSKFENSKCHEVEFTEADLRQVSLNNCDLQGSTFNNSNLERTDFRTATNYNIHPEQNKIKGAKFSADGLAGLLKVYKIVVA</sequence>
<dbReference type="KEGG" id="taj:C1A40_02730"/>
<dbReference type="EMBL" id="CP025938">
    <property type="protein sequence ID" value="AUS04452.1"/>
    <property type="molecule type" value="Genomic_DNA"/>
</dbReference>
<evidence type="ECO:0000313" key="2">
    <source>
        <dbReference type="Proteomes" id="UP000236592"/>
    </source>
</evidence>
<accession>A0A2I7SEX3</accession>
<organism evidence="1 2">
    <name type="scientific">Pseudotamlana carrageenivorans</name>
    <dbReference type="NCBI Taxonomy" id="2069432"/>
    <lineage>
        <taxon>Bacteria</taxon>
        <taxon>Pseudomonadati</taxon>
        <taxon>Bacteroidota</taxon>
        <taxon>Flavobacteriia</taxon>
        <taxon>Flavobacteriales</taxon>
        <taxon>Flavobacteriaceae</taxon>
        <taxon>Pseudotamlana</taxon>
    </lineage>
</organism>
<dbReference type="SUPFAM" id="SSF141571">
    <property type="entry name" value="Pentapeptide repeat-like"/>
    <property type="match status" value="1"/>
</dbReference>
<dbReference type="PANTHER" id="PTHR42999:SF1">
    <property type="entry name" value="PENTAPEPTIDE REPEAT-CONTAINING PROTEIN"/>
    <property type="match status" value="1"/>
</dbReference>
<dbReference type="AlphaFoldDB" id="A0A2I7SEX3"/>
<evidence type="ECO:0008006" key="3">
    <source>
        <dbReference type="Google" id="ProtNLM"/>
    </source>
</evidence>
<dbReference type="Gene3D" id="2.160.20.80">
    <property type="entry name" value="E3 ubiquitin-protein ligase SopA"/>
    <property type="match status" value="1"/>
</dbReference>
<dbReference type="OrthoDB" id="67652at2"/>
<dbReference type="Proteomes" id="UP000236592">
    <property type="component" value="Chromosome"/>
</dbReference>
<dbReference type="Pfam" id="PF13599">
    <property type="entry name" value="Pentapeptide_4"/>
    <property type="match status" value="2"/>
</dbReference>
<name>A0A2I7SEX3_9FLAO</name>
<dbReference type="RefSeq" id="WP_102994562.1">
    <property type="nucleotide sequence ID" value="NZ_CP025938.1"/>
</dbReference>
<dbReference type="PANTHER" id="PTHR42999">
    <property type="entry name" value="ANTIBIOTIC RESISTANCE PROTEIN MCBG"/>
    <property type="match status" value="1"/>
</dbReference>
<dbReference type="InterPro" id="IPR001646">
    <property type="entry name" value="5peptide_repeat"/>
</dbReference>
<proteinExistence type="predicted"/>